<dbReference type="SUPFAM" id="SSF47353">
    <property type="entry name" value="Retrovirus capsid dimerization domain-like"/>
    <property type="match status" value="1"/>
</dbReference>
<dbReference type="PROSITE" id="PS00141">
    <property type="entry name" value="ASP_PROTEASE"/>
    <property type="match status" value="1"/>
</dbReference>
<evidence type="ECO:0000256" key="2">
    <source>
        <dbReference type="SAM" id="MobiDB-lite"/>
    </source>
</evidence>
<sequence length="336" mass="37011">MMTWRCSWRCLRTSPSRERWERPGWARLLAPLLTGEAQCAYFSLPPEASESYEGLKREILSRVGLSPIAATQLFFDWEYNARSPARAQAAELSRLARHWLLAGDPTASQVPERVVVDRFLRALPRPHRQAAGMPNPTTLGELVEAVEMADAAQRREAGELTPTFPRRVVQERRTPEGASRPVSRPAAPTPQDEPMPTEPPRPSMRTWLAGCIVHRAPPGGAPRAKVKVNGHPLEAVLDSGSAVSLVHPTVLSPRPESRAHLAITCVHGDTQEVAARRVTISAAPGSWPVEVGIVTDLPVPMLLGRDWPGFDRRLLAATQSASPCGNRRRHLRKKGD</sequence>
<dbReference type="InterPro" id="IPR003309">
    <property type="entry name" value="SCAN_dom"/>
</dbReference>
<evidence type="ECO:0000313" key="4">
    <source>
        <dbReference type="Ensembl" id="ENSCCRP00020000102.1"/>
    </source>
</evidence>
<dbReference type="Ensembl" id="ENSCCRT00020000140.1">
    <property type="protein sequence ID" value="ENSCCRP00020000102.1"/>
    <property type="gene ID" value="ENSCCRG00020000089.1"/>
</dbReference>
<feature type="compositionally biased region" description="Pro residues" evidence="2">
    <location>
        <begin position="187"/>
        <end position="201"/>
    </location>
</feature>
<keyword evidence="1" id="KW-0378">Hydrolase</keyword>
<dbReference type="PANTHER" id="PTHR46888">
    <property type="entry name" value="ZINC KNUCKLE DOMAINCONTAINING PROTEIN-RELATED"/>
    <property type="match status" value="1"/>
</dbReference>
<feature type="domain" description="SCAN box" evidence="3">
    <location>
        <begin position="72"/>
        <end position="147"/>
    </location>
</feature>
<reference evidence="4" key="1">
    <citation type="submission" date="2025-08" db="UniProtKB">
        <authorList>
            <consortium name="Ensembl"/>
        </authorList>
    </citation>
    <scope>IDENTIFICATION</scope>
</reference>
<dbReference type="InterPro" id="IPR018061">
    <property type="entry name" value="Retropepsins"/>
</dbReference>
<name>A0A8C2BV07_CYPCA</name>
<dbReference type="SUPFAM" id="SSF50630">
    <property type="entry name" value="Acid proteases"/>
    <property type="match status" value="1"/>
</dbReference>
<dbReference type="GO" id="GO:0004190">
    <property type="term" value="F:aspartic-type endopeptidase activity"/>
    <property type="evidence" value="ECO:0007669"/>
    <property type="project" value="InterPro"/>
</dbReference>
<dbReference type="GO" id="GO:0006508">
    <property type="term" value="P:proteolysis"/>
    <property type="evidence" value="ECO:0007669"/>
    <property type="project" value="InterPro"/>
</dbReference>
<proteinExistence type="predicted"/>
<feature type="region of interest" description="Disordered" evidence="2">
    <location>
        <begin position="156"/>
        <end position="201"/>
    </location>
</feature>
<dbReference type="PANTHER" id="PTHR46888:SF15">
    <property type="entry name" value="ZINC FINGER AND SCAN DOMAIN-CONTAINING PROTEIN 12-LIKE"/>
    <property type="match status" value="1"/>
</dbReference>
<dbReference type="InterPro" id="IPR021109">
    <property type="entry name" value="Peptidase_aspartic_dom_sf"/>
</dbReference>
<dbReference type="Gene3D" id="2.40.70.10">
    <property type="entry name" value="Acid Proteases"/>
    <property type="match status" value="1"/>
</dbReference>
<evidence type="ECO:0000313" key="5">
    <source>
        <dbReference type="Proteomes" id="UP000694701"/>
    </source>
</evidence>
<evidence type="ECO:0000259" key="3">
    <source>
        <dbReference type="PROSITE" id="PS50804"/>
    </source>
</evidence>
<dbReference type="CDD" id="cd00303">
    <property type="entry name" value="retropepsin_like"/>
    <property type="match status" value="1"/>
</dbReference>
<dbReference type="AlphaFoldDB" id="A0A8C2BV07"/>
<dbReference type="Pfam" id="PF00077">
    <property type="entry name" value="RVP"/>
    <property type="match status" value="1"/>
</dbReference>
<organism evidence="4 5">
    <name type="scientific">Cyprinus carpio</name>
    <name type="common">Common carp</name>
    <dbReference type="NCBI Taxonomy" id="7962"/>
    <lineage>
        <taxon>Eukaryota</taxon>
        <taxon>Metazoa</taxon>
        <taxon>Chordata</taxon>
        <taxon>Craniata</taxon>
        <taxon>Vertebrata</taxon>
        <taxon>Euteleostomi</taxon>
        <taxon>Actinopterygii</taxon>
        <taxon>Neopterygii</taxon>
        <taxon>Teleostei</taxon>
        <taxon>Ostariophysi</taxon>
        <taxon>Cypriniformes</taxon>
        <taxon>Cyprinidae</taxon>
        <taxon>Cyprininae</taxon>
        <taxon>Cyprinus</taxon>
    </lineage>
</organism>
<evidence type="ECO:0000256" key="1">
    <source>
        <dbReference type="ARBA" id="ARBA00022801"/>
    </source>
</evidence>
<protein>
    <recommendedName>
        <fullName evidence="3">SCAN box domain-containing protein</fullName>
    </recommendedName>
</protein>
<dbReference type="Gene3D" id="1.10.4020.10">
    <property type="entry name" value="DNA breaking-rejoining enzymes"/>
    <property type="match status" value="1"/>
</dbReference>
<accession>A0A8C2BV07</accession>
<dbReference type="InterPro" id="IPR038269">
    <property type="entry name" value="SCAN_sf"/>
</dbReference>
<dbReference type="PROSITE" id="PS50804">
    <property type="entry name" value="SCAN_BOX"/>
    <property type="match status" value="1"/>
</dbReference>
<dbReference type="InterPro" id="IPR001969">
    <property type="entry name" value="Aspartic_peptidase_AS"/>
</dbReference>
<dbReference type="Proteomes" id="UP000694701">
    <property type="component" value="Unplaced"/>
</dbReference>